<dbReference type="AlphaFoldDB" id="A0A2U3AGP4"/>
<dbReference type="OrthoDB" id="2990165at2"/>
<accession>A0A2U3AGP4</accession>
<keyword evidence="2" id="KW-1185">Reference proteome</keyword>
<protein>
    <submittedName>
        <fullName evidence="1">Uncharacterized protein</fullName>
    </submittedName>
</protein>
<comment type="caution">
    <text evidence="1">The sequence shown here is derived from an EMBL/GenBank/DDBJ whole genome shotgun (WGS) entry which is preliminary data.</text>
</comment>
<proteinExistence type="predicted"/>
<evidence type="ECO:0000313" key="2">
    <source>
        <dbReference type="Proteomes" id="UP000245938"/>
    </source>
</evidence>
<dbReference type="Proteomes" id="UP000245938">
    <property type="component" value="Unassembled WGS sequence"/>
</dbReference>
<dbReference type="EMBL" id="QFVR01000031">
    <property type="protein sequence ID" value="PWI23732.1"/>
    <property type="molecule type" value="Genomic_DNA"/>
</dbReference>
<organism evidence="1 2">
    <name type="scientific">Kurthia sibirica</name>
    <dbReference type="NCBI Taxonomy" id="202750"/>
    <lineage>
        <taxon>Bacteria</taxon>
        <taxon>Bacillati</taxon>
        <taxon>Bacillota</taxon>
        <taxon>Bacilli</taxon>
        <taxon>Bacillales</taxon>
        <taxon>Caryophanaceae</taxon>
        <taxon>Kurthia</taxon>
    </lineage>
</organism>
<evidence type="ECO:0000313" key="1">
    <source>
        <dbReference type="EMBL" id="PWI23732.1"/>
    </source>
</evidence>
<reference evidence="1 2" key="1">
    <citation type="submission" date="2018-05" db="EMBL/GenBank/DDBJ databases">
        <title>Kurthia sibirica genome sequence.</title>
        <authorList>
            <person name="Maclea K.S."/>
            <person name="Goen A.E."/>
        </authorList>
    </citation>
    <scope>NUCLEOTIDE SEQUENCE [LARGE SCALE GENOMIC DNA]</scope>
    <source>
        <strain evidence="1 2">ATCC 49154</strain>
    </source>
</reference>
<gene>
    <name evidence="1" type="ORF">DEX24_15680</name>
</gene>
<name>A0A2U3AGP4_9BACL</name>
<sequence length="106" mass="12368">MSYYTYYSLESNSGLDLEEEVSKLEPTKFEELIYIVTTGDSLNYSSDILEQMAEFSKLHPDTTFKLYGDGEETDDDWLRYYKNGKHHEVPGVIHYAEFDESKLTTD</sequence>
<dbReference type="RefSeq" id="WP_109307335.1">
    <property type="nucleotide sequence ID" value="NZ_BJUF01000080.1"/>
</dbReference>